<dbReference type="InterPro" id="IPR036758">
    <property type="entry name" value="At5g01610-like"/>
</dbReference>
<keyword evidence="1" id="KW-0732">Signal</keyword>
<dbReference type="AlphaFoldDB" id="A0AAP0AZ14"/>
<evidence type="ECO:0000313" key="2">
    <source>
        <dbReference type="EMBL" id="KAK8921073.1"/>
    </source>
</evidence>
<dbReference type="PROSITE" id="PS51257">
    <property type="entry name" value="PROKAR_LIPOPROTEIN"/>
    <property type="match status" value="1"/>
</dbReference>
<comment type="caution">
    <text evidence="2">The sequence shown here is derived from an EMBL/GenBank/DDBJ whole genome shotgun (WGS) entry which is preliminary data.</text>
</comment>
<dbReference type="InterPro" id="IPR007493">
    <property type="entry name" value="DUF538"/>
</dbReference>
<accession>A0AAP0AZ14</accession>
<protein>
    <submittedName>
        <fullName evidence="2">Uncharacterized protein</fullName>
    </submittedName>
</protein>
<feature type="signal peptide" evidence="1">
    <location>
        <begin position="1"/>
        <end position="24"/>
    </location>
</feature>
<reference evidence="2 3" key="1">
    <citation type="journal article" date="2022" name="Nat. Plants">
        <title>Genomes of leafy and leafless Platanthera orchids illuminate the evolution of mycoheterotrophy.</title>
        <authorList>
            <person name="Li M.H."/>
            <person name="Liu K.W."/>
            <person name="Li Z."/>
            <person name="Lu H.C."/>
            <person name="Ye Q.L."/>
            <person name="Zhang D."/>
            <person name="Wang J.Y."/>
            <person name="Li Y.F."/>
            <person name="Zhong Z.M."/>
            <person name="Liu X."/>
            <person name="Yu X."/>
            <person name="Liu D.K."/>
            <person name="Tu X.D."/>
            <person name="Liu B."/>
            <person name="Hao Y."/>
            <person name="Liao X.Y."/>
            <person name="Jiang Y.T."/>
            <person name="Sun W.H."/>
            <person name="Chen J."/>
            <person name="Chen Y.Q."/>
            <person name="Ai Y."/>
            <person name="Zhai J.W."/>
            <person name="Wu S.S."/>
            <person name="Zhou Z."/>
            <person name="Hsiao Y.Y."/>
            <person name="Wu W.L."/>
            <person name="Chen Y.Y."/>
            <person name="Lin Y.F."/>
            <person name="Hsu J.L."/>
            <person name="Li C.Y."/>
            <person name="Wang Z.W."/>
            <person name="Zhao X."/>
            <person name="Zhong W.Y."/>
            <person name="Ma X.K."/>
            <person name="Ma L."/>
            <person name="Huang J."/>
            <person name="Chen G.Z."/>
            <person name="Huang M.Z."/>
            <person name="Huang L."/>
            <person name="Peng D.H."/>
            <person name="Luo Y.B."/>
            <person name="Zou S.Q."/>
            <person name="Chen S.P."/>
            <person name="Lan S."/>
            <person name="Tsai W.C."/>
            <person name="Van de Peer Y."/>
            <person name="Liu Z.J."/>
        </authorList>
    </citation>
    <scope>NUCLEOTIDE SEQUENCE [LARGE SCALE GENOMIC DNA]</scope>
    <source>
        <strain evidence="2">Lor287</strain>
    </source>
</reference>
<dbReference type="SUPFAM" id="SSF141562">
    <property type="entry name" value="At5g01610-like"/>
    <property type="match status" value="1"/>
</dbReference>
<sequence>MTKSSVQGTLLGFLLFALSSSCYAGGGGSIHDLLRDHGLPAGLLPKSVTSFRLDRETGVLEAHLDRPCYAKYDGLVFFNQTVRGDLSYGGLRGLVGFSQEELFLWLPVKEILVSDPSSGVILFDMGVAHKQLSRSLFEIPRDCSEGGENVDHGVVLRMIEQGWYCVNFRVSIDDPGFLGFGFLWLFYLKRHCWPEG</sequence>
<dbReference type="EMBL" id="JBBWWQ010000018">
    <property type="protein sequence ID" value="KAK8921073.1"/>
    <property type="molecule type" value="Genomic_DNA"/>
</dbReference>
<gene>
    <name evidence="2" type="ORF">KSP39_PZI020618</name>
</gene>
<evidence type="ECO:0000313" key="3">
    <source>
        <dbReference type="Proteomes" id="UP001418222"/>
    </source>
</evidence>
<dbReference type="Pfam" id="PF04398">
    <property type="entry name" value="DUF538"/>
    <property type="match status" value="1"/>
</dbReference>
<name>A0AAP0AZ14_9ASPA</name>
<dbReference type="Proteomes" id="UP001418222">
    <property type="component" value="Unassembled WGS sequence"/>
</dbReference>
<dbReference type="FunFam" id="2.30.240.10:FF:000002">
    <property type="entry name" value="Uncharacterized protein At3g07460"/>
    <property type="match status" value="1"/>
</dbReference>
<dbReference type="PANTHER" id="PTHR31676:SF151">
    <property type="entry name" value="DUF538 FAMILY PROTEIN"/>
    <property type="match status" value="1"/>
</dbReference>
<feature type="chain" id="PRO_5042895553" evidence="1">
    <location>
        <begin position="25"/>
        <end position="196"/>
    </location>
</feature>
<proteinExistence type="predicted"/>
<organism evidence="2 3">
    <name type="scientific">Platanthera zijinensis</name>
    <dbReference type="NCBI Taxonomy" id="2320716"/>
    <lineage>
        <taxon>Eukaryota</taxon>
        <taxon>Viridiplantae</taxon>
        <taxon>Streptophyta</taxon>
        <taxon>Embryophyta</taxon>
        <taxon>Tracheophyta</taxon>
        <taxon>Spermatophyta</taxon>
        <taxon>Magnoliopsida</taxon>
        <taxon>Liliopsida</taxon>
        <taxon>Asparagales</taxon>
        <taxon>Orchidaceae</taxon>
        <taxon>Orchidoideae</taxon>
        <taxon>Orchideae</taxon>
        <taxon>Orchidinae</taxon>
        <taxon>Platanthera</taxon>
    </lineage>
</organism>
<keyword evidence="3" id="KW-1185">Reference proteome</keyword>
<dbReference type="PANTHER" id="PTHR31676">
    <property type="entry name" value="T31J12.3 PROTEIN-RELATED"/>
    <property type="match status" value="1"/>
</dbReference>
<dbReference type="Gene3D" id="2.30.240.10">
    <property type="entry name" value="At5g01610-like"/>
    <property type="match status" value="1"/>
</dbReference>
<evidence type="ECO:0000256" key="1">
    <source>
        <dbReference type="SAM" id="SignalP"/>
    </source>
</evidence>